<feature type="binding site" evidence="11">
    <location>
        <position position="295"/>
    </location>
    <ligand>
        <name>substrate</name>
    </ligand>
</feature>
<keyword evidence="9 12" id="KW-0862">Zinc</keyword>
<dbReference type="Pfam" id="PF00383">
    <property type="entry name" value="dCMP_cyt_deam_1"/>
    <property type="match status" value="1"/>
</dbReference>
<dbReference type="InterPro" id="IPR024072">
    <property type="entry name" value="DHFR-like_dom_sf"/>
</dbReference>
<keyword evidence="9 12" id="KW-0479">Metal-binding</keyword>
<keyword evidence="7 9" id="KW-0560">Oxidoreductase</keyword>
<reference evidence="14 15" key="1">
    <citation type="journal article" date="2016" name="Nat. Commun.">
        <title>Thousands of microbial genomes shed light on interconnected biogeochemical processes in an aquifer system.</title>
        <authorList>
            <person name="Anantharaman K."/>
            <person name="Brown C.T."/>
            <person name="Hug L.A."/>
            <person name="Sharon I."/>
            <person name="Castelle C.J."/>
            <person name="Probst A.J."/>
            <person name="Thomas B.C."/>
            <person name="Singh A."/>
            <person name="Wilkins M.J."/>
            <person name="Karaoz U."/>
            <person name="Brodie E.L."/>
            <person name="Williams K.H."/>
            <person name="Hubbard S.S."/>
            <person name="Banfield J.F."/>
        </authorList>
    </citation>
    <scope>NUCLEOTIDE SEQUENCE [LARGE SCALE GENOMIC DNA]</scope>
    <source>
        <strain evidence="15">RBG_16_55_9</strain>
    </source>
</reference>
<evidence type="ECO:0000259" key="13">
    <source>
        <dbReference type="PROSITE" id="PS51747"/>
    </source>
</evidence>
<dbReference type="EC" id="3.5.4.26" evidence="9"/>
<evidence type="ECO:0000256" key="8">
    <source>
        <dbReference type="ARBA" id="ARBA00023268"/>
    </source>
</evidence>
<dbReference type="AlphaFoldDB" id="A0A1F5V1R7"/>
<dbReference type="GO" id="GO:0009231">
    <property type="term" value="P:riboflavin biosynthetic process"/>
    <property type="evidence" value="ECO:0007669"/>
    <property type="project" value="UniProtKB-UniPathway"/>
</dbReference>
<keyword evidence="6 9" id="KW-0521">NADP</keyword>
<feature type="active site" description="Proton donor" evidence="10">
    <location>
        <position position="50"/>
    </location>
</feature>
<dbReference type="EMBL" id="MFGX01000014">
    <property type="protein sequence ID" value="OGF57357.1"/>
    <property type="molecule type" value="Genomic_DNA"/>
</dbReference>
<dbReference type="UniPathway" id="UPA00275">
    <property type="reaction ID" value="UER00401"/>
</dbReference>
<comment type="cofactor">
    <cofactor evidence="9 12">
        <name>Zn(2+)</name>
        <dbReference type="ChEBI" id="CHEBI:29105"/>
    </cofactor>
    <text evidence="9 12">Binds 1 zinc ion.</text>
</comment>
<feature type="binding site" evidence="11">
    <location>
        <position position="170"/>
    </location>
    <ligand>
        <name>NADP(+)</name>
        <dbReference type="ChEBI" id="CHEBI:58349"/>
    </ligand>
</feature>
<dbReference type="SUPFAM" id="SSF53927">
    <property type="entry name" value="Cytidine deaminase-like"/>
    <property type="match status" value="1"/>
</dbReference>
<proteinExistence type="inferred from homology"/>
<evidence type="ECO:0000256" key="6">
    <source>
        <dbReference type="ARBA" id="ARBA00022857"/>
    </source>
</evidence>
<gene>
    <name evidence="14" type="ORF">A2Z21_02435</name>
</gene>
<comment type="caution">
    <text evidence="14">The sequence shown here is derived from an EMBL/GenBank/DDBJ whole genome shotgun (WGS) entry which is preliminary data.</text>
</comment>
<evidence type="ECO:0000313" key="14">
    <source>
        <dbReference type="EMBL" id="OGF57357.1"/>
    </source>
</evidence>
<dbReference type="GO" id="GO:0050661">
    <property type="term" value="F:NADP binding"/>
    <property type="evidence" value="ECO:0007669"/>
    <property type="project" value="InterPro"/>
</dbReference>
<feature type="binding site" evidence="12">
    <location>
        <position position="48"/>
    </location>
    <ligand>
        <name>Zn(2+)</name>
        <dbReference type="ChEBI" id="CHEBI:29105"/>
        <note>catalytic</note>
    </ligand>
</feature>
<evidence type="ECO:0000256" key="4">
    <source>
        <dbReference type="ARBA" id="ARBA00005259"/>
    </source>
</evidence>
<dbReference type="GO" id="GO:0046872">
    <property type="term" value="F:metal ion binding"/>
    <property type="evidence" value="ECO:0007669"/>
    <property type="project" value="UniProtKB-KW"/>
</dbReference>
<feature type="binding site" evidence="11">
    <location>
        <position position="196"/>
    </location>
    <ligand>
        <name>NADP(+)</name>
        <dbReference type="ChEBI" id="CHEBI:58349"/>
    </ligand>
</feature>
<feature type="binding site" evidence="12">
    <location>
        <position position="84"/>
    </location>
    <ligand>
        <name>Zn(2+)</name>
        <dbReference type="ChEBI" id="CHEBI:29105"/>
        <note>catalytic</note>
    </ligand>
</feature>
<accession>A0A1F5V1R7</accession>
<dbReference type="PANTHER" id="PTHR38011">
    <property type="entry name" value="DIHYDROFOLATE REDUCTASE FAMILY PROTEIN (AFU_ORTHOLOGUE AFUA_8G06820)"/>
    <property type="match status" value="1"/>
</dbReference>
<comment type="pathway">
    <text evidence="3 9">Cofactor biosynthesis; riboflavin biosynthesis; 5-amino-6-(D-ribitylamino)uracil from GTP: step 3/4.</text>
</comment>
<feature type="binding site" evidence="11">
    <location>
        <begin position="297"/>
        <end position="303"/>
    </location>
    <ligand>
        <name>NADP(+)</name>
        <dbReference type="ChEBI" id="CHEBI:58349"/>
    </ligand>
</feature>
<evidence type="ECO:0000256" key="9">
    <source>
        <dbReference type="PIRNR" id="PIRNR006769"/>
    </source>
</evidence>
<dbReference type="InterPro" id="IPR016193">
    <property type="entry name" value="Cytidine_deaminase-like"/>
</dbReference>
<feature type="binding site" evidence="11">
    <location>
        <position position="168"/>
    </location>
    <ligand>
        <name>substrate</name>
    </ligand>
</feature>
<evidence type="ECO:0000256" key="11">
    <source>
        <dbReference type="PIRSR" id="PIRSR006769-2"/>
    </source>
</evidence>
<dbReference type="CDD" id="cd01284">
    <property type="entry name" value="Riboflavin_deaminase-reductase"/>
    <property type="match status" value="1"/>
</dbReference>
<dbReference type="EC" id="1.1.1.193" evidence="9"/>
<organism evidence="14 15">
    <name type="scientific">Fraserbacteria sp. (strain RBG_16_55_9)</name>
    <dbReference type="NCBI Taxonomy" id="1817864"/>
    <lineage>
        <taxon>Bacteria</taxon>
        <taxon>Candidatus Fraseribacteriota</taxon>
    </lineage>
</organism>
<dbReference type="Gene3D" id="3.40.140.10">
    <property type="entry name" value="Cytidine Deaminase, domain 2"/>
    <property type="match status" value="1"/>
</dbReference>
<dbReference type="InterPro" id="IPR004794">
    <property type="entry name" value="Eubact_RibD"/>
</dbReference>
<evidence type="ECO:0000256" key="5">
    <source>
        <dbReference type="ARBA" id="ARBA00007417"/>
    </source>
</evidence>
<dbReference type="PIRSF" id="PIRSF006769">
    <property type="entry name" value="RibD"/>
    <property type="match status" value="1"/>
</dbReference>
<feature type="binding site" evidence="11">
    <location>
        <position position="204"/>
    </location>
    <ligand>
        <name>substrate</name>
    </ligand>
</feature>
<dbReference type="GO" id="GO:0008835">
    <property type="term" value="F:diaminohydroxyphosphoribosylaminopyrimidine deaminase activity"/>
    <property type="evidence" value="ECO:0007669"/>
    <property type="project" value="UniProtKB-EC"/>
</dbReference>
<name>A0A1F5V1R7_FRAXR</name>
<keyword evidence="9" id="KW-0378">Hydrolase</keyword>
<comment type="similarity">
    <text evidence="4 9">In the N-terminal section; belongs to the cytidine and deoxycytidylate deaminase family.</text>
</comment>
<feature type="binding site" evidence="12">
    <location>
        <position position="73"/>
    </location>
    <ligand>
        <name>Zn(2+)</name>
        <dbReference type="ChEBI" id="CHEBI:29105"/>
        <note>catalytic</note>
    </ligand>
</feature>
<dbReference type="Pfam" id="PF01872">
    <property type="entry name" value="RibD_C"/>
    <property type="match status" value="1"/>
</dbReference>
<dbReference type="NCBIfam" id="TIGR00326">
    <property type="entry name" value="eubact_ribD"/>
    <property type="match status" value="1"/>
</dbReference>
<evidence type="ECO:0000256" key="3">
    <source>
        <dbReference type="ARBA" id="ARBA00004910"/>
    </source>
</evidence>
<dbReference type="InterPro" id="IPR002734">
    <property type="entry name" value="RibDG_C"/>
</dbReference>
<comment type="function">
    <text evidence="1 9">Converts 2,5-diamino-6-(ribosylamino)-4(3h)-pyrimidinone 5'-phosphate into 5-amino-6-(ribosylamino)-2,4(1h,3h)-pyrimidinedione 5'-phosphate.</text>
</comment>
<feature type="binding site" evidence="11">
    <location>
        <position position="200"/>
    </location>
    <ligand>
        <name>NADP(+)</name>
        <dbReference type="ChEBI" id="CHEBI:58349"/>
    </ligand>
</feature>
<keyword evidence="8" id="KW-0511">Multifunctional enzyme</keyword>
<dbReference type="InterPro" id="IPR011549">
    <property type="entry name" value="RibD_C"/>
</dbReference>
<feature type="binding site" evidence="11">
    <location>
        <position position="154"/>
    </location>
    <ligand>
        <name>NADP(+)</name>
        <dbReference type="ChEBI" id="CHEBI:58349"/>
    </ligand>
</feature>
<dbReference type="InterPro" id="IPR050765">
    <property type="entry name" value="Riboflavin_Biosynth_HTPR"/>
</dbReference>
<dbReference type="STRING" id="1817864.A2Z21_02435"/>
<evidence type="ECO:0000256" key="7">
    <source>
        <dbReference type="ARBA" id="ARBA00023002"/>
    </source>
</evidence>
<comment type="pathway">
    <text evidence="2 9">Cofactor biosynthesis; riboflavin biosynthesis; 5-amino-6-(D-ribitylamino)uracil from GTP: step 2/4.</text>
</comment>
<dbReference type="Gene3D" id="3.40.430.10">
    <property type="entry name" value="Dihydrofolate Reductase, subunit A"/>
    <property type="match status" value="1"/>
</dbReference>
<evidence type="ECO:0000256" key="1">
    <source>
        <dbReference type="ARBA" id="ARBA00002151"/>
    </source>
</evidence>
<evidence type="ECO:0000256" key="2">
    <source>
        <dbReference type="ARBA" id="ARBA00004882"/>
    </source>
</evidence>
<comment type="catalytic activity">
    <reaction evidence="9">
        <text>5-amino-6-(5-phospho-D-ribitylamino)uracil + NADP(+) = 5-amino-6-(5-phospho-D-ribosylamino)uracil + NADPH + H(+)</text>
        <dbReference type="Rhea" id="RHEA:17845"/>
        <dbReference type="ChEBI" id="CHEBI:15378"/>
        <dbReference type="ChEBI" id="CHEBI:57783"/>
        <dbReference type="ChEBI" id="CHEBI:58349"/>
        <dbReference type="ChEBI" id="CHEBI:58421"/>
        <dbReference type="ChEBI" id="CHEBI:58453"/>
        <dbReference type="EC" id="1.1.1.193"/>
    </reaction>
</comment>
<feature type="binding site" evidence="11">
    <location>
        <position position="207"/>
    </location>
    <ligand>
        <name>substrate</name>
    </ligand>
</feature>
<dbReference type="InterPro" id="IPR002125">
    <property type="entry name" value="CMP_dCMP_dom"/>
</dbReference>
<dbReference type="PROSITE" id="PS51747">
    <property type="entry name" value="CYT_DCMP_DEAMINASES_2"/>
    <property type="match status" value="1"/>
</dbReference>
<dbReference type="SUPFAM" id="SSF53597">
    <property type="entry name" value="Dihydrofolate reductase-like"/>
    <property type="match status" value="1"/>
</dbReference>
<comment type="catalytic activity">
    <reaction evidence="9">
        <text>2,5-diamino-6-hydroxy-4-(5-phosphoribosylamino)-pyrimidine + H2O + H(+) = 5-amino-6-(5-phospho-D-ribosylamino)uracil + NH4(+)</text>
        <dbReference type="Rhea" id="RHEA:21868"/>
        <dbReference type="ChEBI" id="CHEBI:15377"/>
        <dbReference type="ChEBI" id="CHEBI:15378"/>
        <dbReference type="ChEBI" id="CHEBI:28938"/>
        <dbReference type="ChEBI" id="CHEBI:58453"/>
        <dbReference type="ChEBI" id="CHEBI:58614"/>
        <dbReference type="EC" id="3.5.4.26"/>
    </reaction>
</comment>
<dbReference type="Proteomes" id="UP000179157">
    <property type="component" value="Unassembled WGS sequence"/>
</dbReference>
<evidence type="ECO:0000256" key="10">
    <source>
        <dbReference type="PIRSR" id="PIRSR006769-1"/>
    </source>
</evidence>
<dbReference type="PANTHER" id="PTHR38011:SF7">
    <property type="entry name" value="2,5-DIAMINO-6-RIBOSYLAMINO-4(3H)-PYRIMIDINONE 5'-PHOSPHATE REDUCTASE"/>
    <property type="match status" value="1"/>
</dbReference>
<evidence type="ECO:0000256" key="12">
    <source>
        <dbReference type="PIRSR" id="PIRSR006769-3"/>
    </source>
</evidence>
<comment type="similarity">
    <text evidence="5 9">In the C-terminal section; belongs to the HTP reductase family.</text>
</comment>
<keyword evidence="9" id="KW-0686">Riboflavin biosynthesis</keyword>
<feature type="binding site" evidence="11">
    <location>
        <position position="184"/>
    </location>
    <ligand>
        <name>substrate</name>
    </ligand>
</feature>
<feature type="binding site" evidence="11">
    <location>
        <position position="221"/>
    </location>
    <ligand>
        <name>NADP(+)</name>
        <dbReference type="ChEBI" id="CHEBI:58349"/>
    </ligand>
</feature>
<evidence type="ECO:0000313" key="15">
    <source>
        <dbReference type="Proteomes" id="UP000179157"/>
    </source>
</evidence>
<feature type="domain" description="CMP/dCMP-type deaminase" evidence="13">
    <location>
        <begin position="1"/>
        <end position="123"/>
    </location>
</feature>
<dbReference type="GO" id="GO:0008703">
    <property type="term" value="F:5-amino-6-(5-phosphoribosylamino)uracil reductase activity"/>
    <property type="evidence" value="ECO:0007669"/>
    <property type="project" value="UniProtKB-EC"/>
</dbReference>
<sequence>MEQFMRRALVLAEQGVGRVNPNPLVGAVVVKDGRVIAEAYHSEFGGPHAEALALKQAGRAAQGSELYVNWEPCIAYPGKRNPACVHQIITSGIGRVVVAARDPTPQVNGRGIAELQRAGIEVIEGILSKEAQQLNEIRAKYASTGVPFVLLKMAMTADGKIATRAGDSRWISSEESLQLAHRLRVRYAALLVGIGTVLQDDPQLTVRRVSGRDPMRIVLDSKGRIPLQASVLHLKSEAPTVLATCDMPAEKEHKLKEKCGNLKIWRLPANEEGHVDLRVLLKKLGAAQIDSLLIEGGSTVAEAFLRERLLDKFMVIIAPKIIGGRDVPTPVGGKGAERIEQAFRLKDCSFYAVGPDVVYQGYLDYSGVGGSWS</sequence>
<dbReference type="NCBIfam" id="TIGR00227">
    <property type="entry name" value="ribD_Cterm"/>
    <property type="match status" value="1"/>
</dbReference>
<protein>
    <recommendedName>
        <fullName evidence="9">Riboflavin biosynthesis protein RibD</fullName>
    </recommendedName>
    <domain>
        <recommendedName>
            <fullName evidence="9">Diaminohydroxyphosphoribosylaminopyrimidine deaminase</fullName>
            <shortName evidence="9">DRAP deaminase</shortName>
            <ecNumber evidence="9">3.5.4.26</ecNumber>
        </recommendedName>
        <alternativeName>
            <fullName evidence="9">Riboflavin-specific deaminase</fullName>
        </alternativeName>
    </domain>
    <domain>
        <recommendedName>
            <fullName evidence="9">5-amino-6-(5-phosphoribosylamino)uracil reductase</fullName>
            <ecNumber evidence="9">1.1.1.193</ecNumber>
        </recommendedName>
        <alternativeName>
            <fullName evidence="9">HTP reductase</fullName>
        </alternativeName>
    </domain>
</protein>